<dbReference type="EMBL" id="JAGGLJ010000001">
    <property type="protein sequence ID" value="MBP2024634.1"/>
    <property type="molecule type" value="Genomic_DNA"/>
</dbReference>
<dbReference type="RefSeq" id="WP_210059936.1">
    <property type="nucleotide sequence ID" value="NZ_JAGGLJ010000001.1"/>
</dbReference>
<evidence type="ECO:0000313" key="6">
    <source>
        <dbReference type="Proteomes" id="UP001519306"/>
    </source>
</evidence>
<dbReference type="InterPro" id="IPR051398">
    <property type="entry name" value="Polysacch_Deacetylase"/>
</dbReference>
<evidence type="ECO:0000256" key="3">
    <source>
        <dbReference type="SAM" id="Phobius"/>
    </source>
</evidence>
<dbReference type="InterPro" id="IPR011330">
    <property type="entry name" value="Glyco_hydro/deAcase_b/a-brl"/>
</dbReference>
<evidence type="ECO:0000313" key="5">
    <source>
        <dbReference type="EMBL" id="MBP2024634.1"/>
    </source>
</evidence>
<feature type="domain" description="NodB homology" evidence="4">
    <location>
        <begin position="93"/>
        <end position="278"/>
    </location>
</feature>
<keyword evidence="2" id="KW-0732">Signal</keyword>
<dbReference type="SUPFAM" id="SSF88713">
    <property type="entry name" value="Glycoside hydrolase/deacetylase"/>
    <property type="match status" value="1"/>
</dbReference>
<protein>
    <submittedName>
        <fullName evidence="5">Peptidoglycan/xylan/chitin deacetylase (PgdA/CDA1 family)</fullName>
    </submittedName>
</protein>
<dbReference type="PANTHER" id="PTHR34216:SF3">
    <property type="entry name" value="POLY-BETA-1,6-N-ACETYL-D-GLUCOSAMINE N-DEACETYLASE"/>
    <property type="match status" value="1"/>
</dbReference>
<dbReference type="PROSITE" id="PS51677">
    <property type="entry name" value="NODB"/>
    <property type="match status" value="1"/>
</dbReference>
<keyword evidence="3" id="KW-1133">Transmembrane helix</keyword>
<gene>
    <name evidence="5" type="ORF">J2Z71_000149</name>
</gene>
<comment type="subcellular location">
    <subcellularLocation>
        <location evidence="1">Secreted</location>
    </subcellularLocation>
</comment>
<proteinExistence type="predicted"/>
<dbReference type="Pfam" id="PF01522">
    <property type="entry name" value="Polysacc_deac_1"/>
    <property type="match status" value="1"/>
</dbReference>
<dbReference type="InterPro" id="IPR002509">
    <property type="entry name" value="NODB_dom"/>
</dbReference>
<reference evidence="5 6" key="1">
    <citation type="submission" date="2021-03" db="EMBL/GenBank/DDBJ databases">
        <title>Genomic Encyclopedia of Type Strains, Phase IV (KMG-IV): sequencing the most valuable type-strain genomes for metagenomic binning, comparative biology and taxonomic classification.</title>
        <authorList>
            <person name="Goeker M."/>
        </authorList>
    </citation>
    <scope>NUCLEOTIDE SEQUENCE [LARGE SCALE GENOMIC DNA]</scope>
    <source>
        <strain evidence="5 6">DSM 27563</strain>
    </source>
</reference>
<organism evidence="5 6">
    <name type="scientific">Peptoniphilus stercorisuis</name>
    <dbReference type="NCBI Taxonomy" id="1436965"/>
    <lineage>
        <taxon>Bacteria</taxon>
        <taxon>Bacillati</taxon>
        <taxon>Bacillota</taxon>
        <taxon>Tissierellia</taxon>
        <taxon>Tissierellales</taxon>
        <taxon>Peptoniphilaceae</taxon>
        <taxon>Peptoniphilus</taxon>
    </lineage>
</organism>
<keyword evidence="3" id="KW-0812">Transmembrane</keyword>
<sequence>MKHKKIYTTIFVLALILCGFLYFWFFIRTVGANTIPVITYHSIQDENPENNEYIVETKDFEKMVKGLSEENFTFLDTYSLLNIIENKEKLPKNPVLITFDDGYKDNYKNAYPILEKYNAKGTIFIIGSYVGSKGNYLNWDEIQEMADSNVIDIQSHSYNLHDLFEDGENKGKTWLSAKLKDESDEHYYEKIKNDLIWNNNLIYEHSSKFPVALAYPGAMTNDIALQAVKDSGISIGFVGANKRASSLDNLDSYEIKRFHVKNNSNVENIIRFLHSNNR</sequence>
<name>A0ABS4KDD7_9FIRM</name>
<evidence type="ECO:0000259" key="4">
    <source>
        <dbReference type="PROSITE" id="PS51677"/>
    </source>
</evidence>
<dbReference type="PANTHER" id="PTHR34216">
    <property type="match status" value="1"/>
</dbReference>
<keyword evidence="3" id="KW-0472">Membrane</keyword>
<dbReference type="Gene3D" id="3.20.20.370">
    <property type="entry name" value="Glycoside hydrolase/deacetylase"/>
    <property type="match status" value="1"/>
</dbReference>
<evidence type="ECO:0000256" key="2">
    <source>
        <dbReference type="ARBA" id="ARBA00022729"/>
    </source>
</evidence>
<comment type="caution">
    <text evidence="5">The sequence shown here is derived from an EMBL/GenBank/DDBJ whole genome shotgun (WGS) entry which is preliminary data.</text>
</comment>
<feature type="transmembrane region" description="Helical" evidence="3">
    <location>
        <begin position="7"/>
        <end position="27"/>
    </location>
</feature>
<evidence type="ECO:0000256" key="1">
    <source>
        <dbReference type="ARBA" id="ARBA00004613"/>
    </source>
</evidence>
<accession>A0ABS4KDD7</accession>
<dbReference type="Proteomes" id="UP001519306">
    <property type="component" value="Unassembled WGS sequence"/>
</dbReference>
<keyword evidence="6" id="KW-1185">Reference proteome</keyword>